<dbReference type="SUPFAM" id="SSF81324">
    <property type="entry name" value="Voltage-gated potassium channels"/>
    <property type="match status" value="1"/>
</dbReference>
<organism evidence="10 11">
    <name type="scientific">Aminobacter aminovorans</name>
    <name type="common">Chelatobacter heintzii</name>
    <dbReference type="NCBI Taxonomy" id="83263"/>
    <lineage>
        <taxon>Bacteria</taxon>
        <taxon>Pseudomonadati</taxon>
        <taxon>Pseudomonadota</taxon>
        <taxon>Alphaproteobacteria</taxon>
        <taxon>Hyphomicrobiales</taxon>
        <taxon>Phyllobacteriaceae</taxon>
        <taxon>Aminobacter</taxon>
    </lineage>
</organism>
<evidence type="ECO:0000256" key="5">
    <source>
        <dbReference type="ARBA" id="ARBA00023065"/>
    </source>
</evidence>
<dbReference type="GO" id="GO:0015271">
    <property type="term" value="F:outward rectifier potassium channel activity"/>
    <property type="evidence" value="ECO:0007669"/>
    <property type="project" value="TreeGrafter"/>
</dbReference>
<evidence type="ECO:0000256" key="1">
    <source>
        <dbReference type="ARBA" id="ARBA00004141"/>
    </source>
</evidence>
<evidence type="ECO:0000259" key="9">
    <source>
        <dbReference type="Pfam" id="PF07885"/>
    </source>
</evidence>
<feature type="transmembrane region" description="Helical" evidence="8">
    <location>
        <begin position="87"/>
        <end position="109"/>
    </location>
</feature>
<dbReference type="EMBL" id="UFSM01000001">
    <property type="protein sequence ID" value="SUU87593.1"/>
    <property type="molecule type" value="Genomic_DNA"/>
</dbReference>
<accession>A0A380WEY5</accession>
<evidence type="ECO:0000256" key="3">
    <source>
        <dbReference type="ARBA" id="ARBA00022692"/>
    </source>
</evidence>
<evidence type="ECO:0000256" key="7">
    <source>
        <dbReference type="ARBA" id="ARBA00023303"/>
    </source>
</evidence>
<name>A0A380WEY5_AMIAI</name>
<feature type="transmembrane region" description="Helical" evidence="8">
    <location>
        <begin position="30"/>
        <end position="50"/>
    </location>
</feature>
<evidence type="ECO:0000256" key="6">
    <source>
        <dbReference type="ARBA" id="ARBA00023136"/>
    </source>
</evidence>
<dbReference type="InterPro" id="IPR013099">
    <property type="entry name" value="K_chnl_dom"/>
</dbReference>
<dbReference type="RefSeq" id="WP_207904364.1">
    <property type="nucleotide sequence ID" value="NZ_BAAAVY010000006.1"/>
</dbReference>
<evidence type="ECO:0000313" key="11">
    <source>
        <dbReference type="Proteomes" id="UP000254701"/>
    </source>
</evidence>
<keyword evidence="7 10" id="KW-0407">Ion channel</keyword>
<keyword evidence="3 8" id="KW-0812">Transmembrane</keyword>
<evidence type="ECO:0000313" key="10">
    <source>
        <dbReference type="EMBL" id="SUU87593.1"/>
    </source>
</evidence>
<dbReference type="PANTHER" id="PTHR11003:SF291">
    <property type="entry name" value="IP11374P"/>
    <property type="match status" value="1"/>
</dbReference>
<dbReference type="GO" id="GO:0005886">
    <property type="term" value="C:plasma membrane"/>
    <property type="evidence" value="ECO:0007669"/>
    <property type="project" value="TreeGrafter"/>
</dbReference>
<dbReference type="AlphaFoldDB" id="A0A380WEY5"/>
<dbReference type="PANTHER" id="PTHR11003">
    <property type="entry name" value="POTASSIUM CHANNEL, SUBFAMILY K"/>
    <property type="match status" value="1"/>
</dbReference>
<dbReference type="Proteomes" id="UP000254701">
    <property type="component" value="Unassembled WGS sequence"/>
</dbReference>
<feature type="domain" description="Potassium channel" evidence="9">
    <location>
        <begin position="39"/>
        <end position="108"/>
    </location>
</feature>
<keyword evidence="6 8" id="KW-0472">Membrane</keyword>
<evidence type="ECO:0000256" key="4">
    <source>
        <dbReference type="ARBA" id="ARBA00022989"/>
    </source>
</evidence>
<keyword evidence="5" id="KW-0406">Ion transport</keyword>
<dbReference type="GO" id="GO:0022841">
    <property type="term" value="F:potassium ion leak channel activity"/>
    <property type="evidence" value="ECO:0007669"/>
    <property type="project" value="TreeGrafter"/>
</dbReference>
<dbReference type="GO" id="GO:0030322">
    <property type="term" value="P:stabilization of membrane potential"/>
    <property type="evidence" value="ECO:0007669"/>
    <property type="project" value="TreeGrafter"/>
</dbReference>
<sequence>MDRHPKKHHARWHLTSLARGMRDAFADPQVRTLLVVTSTLVAVASVFYVWIEGWSYLDAIYFSVMTLATVGYGDLAPHTALGKLFTIFFALVGIGLFVVLCSSVAKQIIFRVTDDEND</sequence>
<dbReference type="InterPro" id="IPR003280">
    <property type="entry name" value="2pore_dom_K_chnl"/>
</dbReference>
<evidence type="ECO:0000256" key="2">
    <source>
        <dbReference type="ARBA" id="ARBA00022448"/>
    </source>
</evidence>
<proteinExistence type="predicted"/>
<dbReference type="Gene3D" id="1.10.287.70">
    <property type="match status" value="1"/>
</dbReference>
<keyword evidence="4 8" id="KW-1133">Transmembrane helix</keyword>
<comment type="subcellular location">
    <subcellularLocation>
        <location evidence="1">Membrane</location>
        <topology evidence="1">Multi-pass membrane protein</topology>
    </subcellularLocation>
</comment>
<reference evidence="10 11" key="1">
    <citation type="submission" date="2018-06" db="EMBL/GenBank/DDBJ databases">
        <authorList>
            <consortium name="Pathogen Informatics"/>
            <person name="Doyle S."/>
        </authorList>
    </citation>
    <scope>NUCLEOTIDE SEQUENCE [LARGE SCALE GENOMIC DNA]</scope>
    <source>
        <strain evidence="10 11">NCTC10684</strain>
    </source>
</reference>
<dbReference type="Pfam" id="PF07885">
    <property type="entry name" value="Ion_trans_2"/>
    <property type="match status" value="1"/>
</dbReference>
<gene>
    <name evidence="10" type="primary">kch</name>
    <name evidence="10" type="ORF">NCTC10684_00794</name>
</gene>
<keyword evidence="2" id="KW-0813">Transport</keyword>
<evidence type="ECO:0000256" key="8">
    <source>
        <dbReference type="SAM" id="Phobius"/>
    </source>
</evidence>
<protein>
    <submittedName>
        <fullName evidence="10">Voltage-gated potassium channel Kch</fullName>
    </submittedName>
</protein>